<dbReference type="EMBL" id="CAJOBH010281403">
    <property type="protein sequence ID" value="CAF5171214.1"/>
    <property type="molecule type" value="Genomic_DNA"/>
</dbReference>
<proteinExistence type="predicted"/>
<organism evidence="1 4">
    <name type="scientific">Rotaria magnacalcarata</name>
    <dbReference type="NCBI Taxonomy" id="392030"/>
    <lineage>
        <taxon>Eukaryota</taxon>
        <taxon>Metazoa</taxon>
        <taxon>Spiralia</taxon>
        <taxon>Gnathifera</taxon>
        <taxon>Rotifera</taxon>
        <taxon>Eurotatoria</taxon>
        <taxon>Bdelloidea</taxon>
        <taxon>Philodinida</taxon>
        <taxon>Philodinidae</taxon>
        <taxon>Rotaria</taxon>
    </lineage>
</organism>
<evidence type="ECO:0000313" key="1">
    <source>
        <dbReference type="EMBL" id="CAF4180023.1"/>
    </source>
</evidence>
<dbReference type="Proteomes" id="UP000681720">
    <property type="component" value="Unassembled WGS sequence"/>
</dbReference>
<dbReference type="EMBL" id="CAJOBJ010015069">
    <property type="protein sequence ID" value="CAF4180023.1"/>
    <property type="molecule type" value="Genomic_DNA"/>
</dbReference>
<evidence type="ECO:0000313" key="3">
    <source>
        <dbReference type="EMBL" id="CAF5171214.1"/>
    </source>
</evidence>
<protein>
    <submittedName>
        <fullName evidence="1">Uncharacterized protein</fullName>
    </submittedName>
</protein>
<dbReference type="EMBL" id="CAJOBI010027066">
    <property type="protein sequence ID" value="CAF4251281.1"/>
    <property type="molecule type" value="Genomic_DNA"/>
</dbReference>
<sequence length="75" mass="8729">MIQYSAHDCAAVAELYFHKYPEKVNEHLIPKQTTISTNIIKHLDDELSEVSDDEIIQILIPRFDEPRPTPETQHD</sequence>
<dbReference type="Proteomes" id="UP000681967">
    <property type="component" value="Unassembled WGS sequence"/>
</dbReference>
<name>A0A8S2RR97_9BILA</name>
<feature type="non-terminal residue" evidence="1">
    <location>
        <position position="75"/>
    </location>
</feature>
<accession>A0A8S2RR97</accession>
<evidence type="ECO:0000313" key="4">
    <source>
        <dbReference type="Proteomes" id="UP000681720"/>
    </source>
</evidence>
<gene>
    <name evidence="3" type="ORF">BYL167_LOCUS77332</name>
    <name evidence="1" type="ORF">GIL414_LOCUS20746</name>
    <name evidence="2" type="ORF">SMN809_LOCUS24012</name>
</gene>
<comment type="caution">
    <text evidence="1">The sequence shown here is derived from an EMBL/GenBank/DDBJ whole genome shotgun (WGS) entry which is preliminary data.</text>
</comment>
<evidence type="ECO:0000313" key="2">
    <source>
        <dbReference type="EMBL" id="CAF4251281.1"/>
    </source>
</evidence>
<dbReference type="Proteomes" id="UP000676336">
    <property type="component" value="Unassembled WGS sequence"/>
</dbReference>
<reference evidence="1" key="1">
    <citation type="submission" date="2021-02" db="EMBL/GenBank/DDBJ databases">
        <authorList>
            <person name="Nowell W R."/>
        </authorList>
    </citation>
    <scope>NUCLEOTIDE SEQUENCE</scope>
</reference>
<dbReference type="AlphaFoldDB" id="A0A8S2RR97"/>